<evidence type="ECO:0000313" key="3">
    <source>
        <dbReference type="Proteomes" id="UP000006048"/>
    </source>
</evidence>
<sequence length="419" mass="46352">MKLKWKILIAILLLTGGAVLLFTEEIKIKIIHILGAAENYKVEGDPNAMQPRFNDADIQREKILVNLAQIASGFTQPVDIQFSPVEKDTALIAEKTGALKWVNFRSKAMGTLAKINVITNAEEGLLGVAFHPAYATNGKIYLNYVANENGKDVSRVSEWIVSKPANLAEATLGDERILMRVVQPYANHNAGQLAFGPDGMLYIGWGDGGFKDDPKGHGQNPLTFLGSMLRISVEPDVNGKPYPIPKDNPHVGDTRYAPETWAIGFRNPWRYSFDPKGRLIVADVGQDLYEEIDIVEKGGNYGWNRREGFHCFEPKENCETKGLLDPVYEYGRKEGQSLTGGYVYTGAEISALKNKYVFADFVSGRIWAIDLPENAQTKVTKVFTLGRWPVLISSFGRDAAGNVYAADFGSGKIFRLVAK</sequence>
<evidence type="ECO:0000313" key="2">
    <source>
        <dbReference type="EMBL" id="AFM12505.1"/>
    </source>
</evidence>
<feature type="domain" description="Glucose/Sorbosone dehydrogenase" evidence="1">
    <location>
        <begin position="75"/>
        <end position="379"/>
    </location>
</feature>
<dbReference type="EMBL" id="CP002959">
    <property type="protein sequence ID" value="AFM12505.1"/>
    <property type="molecule type" value="Genomic_DNA"/>
</dbReference>
<name>I4B5E8_TURPD</name>
<dbReference type="Proteomes" id="UP000006048">
    <property type="component" value="Chromosome"/>
</dbReference>
<dbReference type="InterPro" id="IPR012938">
    <property type="entry name" value="Glc/Sorbosone_DH"/>
</dbReference>
<dbReference type="AlphaFoldDB" id="I4B5E8"/>
<evidence type="ECO:0000259" key="1">
    <source>
        <dbReference type="Pfam" id="PF07995"/>
    </source>
</evidence>
<proteinExistence type="predicted"/>
<dbReference type="InterPro" id="IPR011041">
    <property type="entry name" value="Quinoprot_gluc/sorb_DH_b-prop"/>
</dbReference>
<dbReference type="OrthoDB" id="9770043at2"/>
<dbReference type="PATRIC" id="fig|869212.3.peg.1859"/>
<dbReference type="SUPFAM" id="SSF50952">
    <property type="entry name" value="Soluble quinoprotein glucose dehydrogenase"/>
    <property type="match status" value="1"/>
</dbReference>
<dbReference type="RefSeq" id="WP_014803014.1">
    <property type="nucleotide sequence ID" value="NC_018020.1"/>
</dbReference>
<accession>I4B5E8</accession>
<dbReference type="STRING" id="869212.Turpa_1858"/>
<protein>
    <submittedName>
        <fullName evidence="2">Dehydrogenase</fullName>
    </submittedName>
</protein>
<dbReference type="PANTHER" id="PTHR19328:SF75">
    <property type="entry name" value="ALDOSE SUGAR DEHYDROGENASE YLII"/>
    <property type="match status" value="1"/>
</dbReference>
<keyword evidence="3" id="KW-1185">Reference proteome</keyword>
<dbReference type="Pfam" id="PF07995">
    <property type="entry name" value="GSDH"/>
    <property type="match status" value="1"/>
</dbReference>
<gene>
    <name evidence="2" type="ordered locus">Turpa_1858</name>
</gene>
<dbReference type="InterPro" id="IPR011042">
    <property type="entry name" value="6-blade_b-propeller_TolB-like"/>
</dbReference>
<dbReference type="Gene3D" id="2.120.10.30">
    <property type="entry name" value="TolB, C-terminal domain"/>
    <property type="match status" value="1"/>
</dbReference>
<reference evidence="2 3" key="1">
    <citation type="submission" date="2012-06" db="EMBL/GenBank/DDBJ databases">
        <title>The complete chromosome of genome of Turneriella parva DSM 21527.</title>
        <authorList>
            <consortium name="US DOE Joint Genome Institute (JGI-PGF)"/>
            <person name="Lucas S."/>
            <person name="Han J."/>
            <person name="Lapidus A."/>
            <person name="Bruce D."/>
            <person name="Goodwin L."/>
            <person name="Pitluck S."/>
            <person name="Peters L."/>
            <person name="Kyrpides N."/>
            <person name="Mavromatis K."/>
            <person name="Ivanova N."/>
            <person name="Mikhailova N."/>
            <person name="Chertkov O."/>
            <person name="Detter J.C."/>
            <person name="Tapia R."/>
            <person name="Han C."/>
            <person name="Land M."/>
            <person name="Hauser L."/>
            <person name="Markowitz V."/>
            <person name="Cheng J.-F."/>
            <person name="Hugenholtz P."/>
            <person name="Woyke T."/>
            <person name="Wu D."/>
            <person name="Gronow S."/>
            <person name="Wellnitz S."/>
            <person name="Brambilla E."/>
            <person name="Klenk H.-P."/>
            <person name="Eisen J.A."/>
        </authorList>
    </citation>
    <scope>NUCLEOTIDE SEQUENCE [LARGE SCALE GENOMIC DNA]</scope>
    <source>
        <strain evidence="3">ATCC BAA-1111 / DSM 21527 / NCTC 11395 / H</strain>
    </source>
</reference>
<dbReference type="HOGENOM" id="CLU_012344_3_2_12"/>
<organism evidence="2 3">
    <name type="scientific">Turneriella parva (strain ATCC BAA-1111 / DSM 21527 / NCTC 11395 / H)</name>
    <name type="common">Leptospira parva</name>
    <dbReference type="NCBI Taxonomy" id="869212"/>
    <lineage>
        <taxon>Bacteria</taxon>
        <taxon>Pseudomonadati</taxon>
        <taxon>Spirochaetota</taxon>
        <taxon>Spirochaetia</taxon>
        <taxon>Leptospirales</taxon>
        <taxon>Leptospiraceae</taxon>
        <taxon>Turneriella</taxon>
    </lineage>
</organism>
<dbReference type="PANTHER" id="PTHR19328">
    <property type="entry name" value="HEDGEHOG-INTERACTING PROTEIN"/>
    <property type="match status" value="1"/>
</dbReference>
<dbReference type="KEGG" id="tpx:Turpa_1858"/>